<gene>
    <name evidence="1" type="ORF">Bealeia1_01236</name>
</gene>
<name>A0ABZ2C3K3_9PROT</name>
<keyword evidence="2" id="KW-1185">Reference proteome</keyword>
<dbReference type="InterPro" id="IPR017946">
    <property type="entry name" value="PLC-like_Pdiesterase_TIM-brl"/>
</dbReference>
<sequence length="110" mass="12524">MKKLVSRRYFYLLKALSAKESVFWGPNHFDVLASKDAENWTQNRGHFIPWTVNDTKSAQRLAQIAAHAITTDRPDILLNWFLSGGKGGDIPPFKSTQLQCSLMQGHKSRH</sequence>
<accession>A0ABZ2C3K3</accession>
<proteinExistence type="predicted"/>
<reference evidence="1 2" key="1">
    <citation type="journal article" date="2024" name="Environ. Microbiol.">
        <title>Novel evolutionary insights on the interactions of the Holosporales (Alphaproteobacteria) with eukaryotic hosts from comparative genomics.</title>
        <authorList>
            <person name="Giovannini M."/>
            <person name="Petroni G."/>
            <person name="Castelli M."/>
        </authorList>
    </citation>
    <scope>NUCLEOTIDE SEQUENCE [LARGE SCALE GENOMIC DNA]</scope>
    <source>
        <strain evidence="1 2">US_Bl 15I1</strain>
    </source>
</reference>
<dbReference type="SUPFAM" id="SSF51695">
    <property type="entry name" value="PLC-like phosphodiesterases"/>
    <property type="match status" value="1"/>
</dbReference>
<dbReference type="EMBL" id="CP133270">
    <property type="protein sequence ID" value="WVX67039.1"/>
    <property type="molecule type" value="Genomic_DNA"/>
</dbReference>
<dbReference type="Proteomes" id="UP001330434">
    <property type="component" value="Chromosome"/>
</dbReference>
<evidence type="ECO:0000313" key="1">
    <source>
        <dbReference type="EMBL" id="WVX67039.1"/>
    </source>
</evidence>
<dbReference type="RefSeq" id="WP_331255839.1">
    <property type="nucleotide sequence ID" value="NZ_CP133270.1"/>
</dbReference>
<dbReference type="Gene3D" id="3.20.20.190">
    <property type="entry name" value="Phosphatidylinositol (PI) phosphodiesterase"/>
    <property type="match status" value="1"/>
</dbReference>
<protein>
    <submittedName>
        <fullName evidence="1">Glycerophosphodiester phosphodiesterase domain protein</fullName>
    </submittedName>
</protein>
<evidence type="ECO:0000313" key="2">
    <source>
        <dbReference type="Proteomes" id="UP001330434"/>
    </source>
</evidence>
<organism evidence="1 2">
    <name type="scientific">Candidatus Bealeia paramacronuclearis</name>
    <dbReference type="NCBI Taxonomy" id="1921001"/>
    <lineage>
        <taxon>Bacteria</taxon>
        <taxon>Pseudomonadati</taxon>
        <taxon>Pseudomonadota</taxon>
        <taxon>Alphaproteobacteria</taxon>
        <taxon>Holosporales</taxon>
        <taxon>Holosporaceae</taxon>
        <taxon>Candidatus Bealeia</taxon>
    </lineage>
</organism>